<dbReference type="Proteomes" id="UP000324632">
    <property type="component" value="Chromosome 25"/>
</dbReference>
<dbReference type="AlphaFoldDB" id="A0A5A9MY92"/>
<dbReference type="EMBL" id="SOYY01000025">
    <property type="protein sequence ID" value="KAA0701939.1"/>
    <property type="molecule type" value="Genomic_DNA"/>
</dbReference>
<evidence type="ECO:0000313" key="2">
    <source>
        <dbReference type="Proteomes" id="UP000324632"/>
    </source>
</evidence>
<dbReference type="InterPro" id="IPR037213">
    <property type="entry name" value="Run_dom_sf"/>
</dbReference>
<sequence length="88" mass="10370">MSSTTNEEFKEKLLWTVKREVKQIMEEAVTKKFVHEDSSHIIALCTSLTMKHLVNESCLRRRFKLDYKQILFVKRAAVRSDVAKKNVE</sequence>
<dbReference type="Gene3D" id="1.20.58.900">
    <property type="match status" value="1"/>
</dbReference>
<protein>
    <submittedName>
        <fullName evidence="1">Small G protein signaling modulator 2 RUN and TBC1 domain-containing protein 1</fullName>
    </submittedName>
</protein>
<accession>A0A5A9MY92</accession>
<proteinExistence type="predicted"/>
<organism evidence="1 2">
    <name type="scientific">Triplophysa tibetana</name>
    <dbReference type="NCBI Taxonomy" id="1572043"/>
    <lineage>
        <taxon>Eukaryota</taxon>
        <taxon>Metazoa</taxon>
        <taxon>Chordata</taxon>
        <taxon>Craniata</taxon>
        <taxon>Vertebrata</taxon>
        <taxon>Euteleostomi</taxon>
        <taxon>Actinopterygii</taxon>
        <taxon>Neopterygii</taxon>
        <taxon>Teleostei</taxon>
        <taxon>Ostariophysi</taxon>
        <taxon>Cypriniformes</taxon>
        <taxon>Nemacheilidae</taxon>
        <taxon>Triplophysa</taxon>
    </lineage>
</organism>
<name>A0A5A9MY92_9TELE</name>
<gene>
    <name evidence="1" type="ORF">E1301_Tti017729</name>
</gene>
<comment type="caution">
    <text evidence="1">The sequence shown here is derived from an EMBL/GenBank/DDBJ whole genome shotgun (WGS) entry which is preliminary data.</text>
</comment>
<dbReference type="SUPFAM" id="SSF140741">
    <property type="entry name" value="RUN domain-like"/>
    <property type="match status" value="1"/>
</dbReference>
<keyword evidence="2" id="KW-1185">Reference proteome</keyword>
<reference evidence="1 2" key="1">
    <citation type="journal article" date="2019" name="Mol. Ecol. Resour.">
        <title>Chromosome-level genome assembly of Triplophysa tibetana, a fish adapted to the harsh high-altitude environment of the Tibetan Plateau.</title>
        <authorList>
            <person name="Yang X."/>
            <person name="Liu H."/>
            <person name="Ma Z."/>
            <person name="Zou Y."/>
            <person name="Zou M."/>
            <person name="Mao Y."/>
            <person name="Li X."/>
            <person name="Wang H."/>
            <person name="Chen T."/>
            <person name="Wang W."/>
            <person name="Yang R."/>
        </authorList>
    </citation>
    <scope>NUCLEOTIDE SEQUENCE [LARGE SCALE GENOMIC DNA]</scope>
    <source>
        <strain evidence="1">TTIB1903HZAU</strain>
        <tissue evidence="1">Muscle</tissue>
    </source>
</reference>
<evidence type="ECO:0000313" key="1">
    <source>
        <dbReference type="EMBL" id="KAA0701939.1"/>
    </source>
</evidence>